<comment type="caution">
    <text evidence="3">The sequence shown here is derived from an EMBL/GenBank/DDBJ whole genome shotgun (WGS) entry which is preliminary data.</text>
</comment>
<sequence>MTARSLPPFVFATLLALAGASAVAQHGPAPAPKAAPAPAPAPKASVDPETGALVDEAPPVPTKDAKIEHLVTEDSQVKIDETRVRGVTTKIVVHSKVTGGSYEIQPRDPSKPRWEDAGAGMRTFSWGF</sequence>
<feature type="region of interest" description="Disordered" evidence="1">
    <location>
        <begin position="22"/>
        <end position="63"/>
    </location>
</feature>
<evidence type="ECO:0000256" key="2">
    <source>
        <dbReference type="SAM" id="SignalP"/>
    </source>
</evidence>
<evidence type="ECO:0000313" key="3">
    <source>
        <dbReference type="EMBL" id="MCK9688263.1"/>
    </source>
</evidence>
<dbReference type="RefSeq" id="WP_275684311.1">
    <property type="nucleotide sequence ID" value="NZ_JAJLJH010000008.1"/>
</dbReference>
<feature type="compositionally biased region" description="Pro residues" evidence="1">
    <location>
        <begin position="29"/>
        <end position="41"/>
    </location>
</feature>
<gene>
    <name evidence="3" type="ORF">LPC04_21360</name>
</gene>
<evidence type="ECO:0000256" key="1">
    <source>
        <dbReference type="SAM" id="MobiDB-lite"/>
    </source>
</evidence>
<keyword evidence="4" id="KW-1185">Reference proteome</keyword>
<evidence type="ECO:0000313" key="4">
    <source>
        <dbReference type="Proteomes" id="UP001139353"/>
    </source>
</evidence>
<name>A0A9X2C0X3_9BURK</name>
<keyword evidence="2" id="KW-0732">Signal</keyword>
<dbReference type="AlphaFoldDB" id="A0A9X2C0X3"/>
<feature type="chain" id="PRO_5040755496" description="DUF2782 domain-containing protein" evidence="2">
    <location>
        <begin position="25"/>
        <end position="128"/>
    </location>
</feature>
<evidence type="ECO:0008006" key="5">
    <source>
        <dbReference type="Google" id="ProtNLM"/>
    </source>
</evidence>
<dbReference type="Proteomes" id="UP001139353">
    <property type="component" value="Unassembled WGS sequence"/>
</dbReference>
<proteinExistence type="predicted"/>
<feature type="signal peptide" evidence="2">
    <location>
        <begin position="1"/>
        <end position="24"/>
    </location>
</feature>
<organism evidence="3 4">
    <name type="scientific">Scleromatobacter humisilvae</name>
    <dbReference type="NCBI Taxonomy" id="2897159"/>
    <lineage>
        <taxon>Bacteria</taxon>
        <taxon>Pseudomonadati</taxon>
        <taxon>Pseudomonadota</taxon>
        <taxon>Betaproteobacteria</taxon>
        <taxon>Burkholderiales</taxon>
        <taxon>Sphaerotilaceae</taxon>
        <taxon>Scleromatobacter</taxon>
    </lineage>
</organism>
<protein>
    <recommendedName>
        <fullName evidence="5">DUF2782 domain-containing protein</fullName>
    </recommendedName>
</protein>
<reference evidence="3" key="1">
    <citation type="submission" date="2021-11" db="EMBL/GenBank/DDBJ databases">
        <title>BS-T2-15 a new species belonging to the Comamonadaceae family isolated from the soil of a French oak forest.</title>
        <authorList>
            <person name="Mieszkin S."/>
            <person name="Alain K."/>
        </authorList>
    </citation>
    <scope>NUCLEOTIDE SEQUENCE</scope>
    <source>
        <strain evidence="3">BS-T2-15</strain>
    </source>
</reference>
<dbReference type="EMBL" id="JAJLJH010000008">
    <property type="protein sequence ID" value="MCK9688263.1"/>
    <property type="molecule type" value="Genomic_DNA"/>
</dbReference>
<accession>A0A9X2C0X3</accession>